<dbReference type="SUPFAM" id="SSF47413">
    <property type="entry name" value="lambda repressor-like DNA-binding domains"/>
    <property type="match status" value="1"/>
</dbReference>
<dbReference type="CDD" id="cd00093">
    <property type="entry name" value="HTH_XRE"/>
    <property type="match status" value="1"/>
</dbReference>
<feature type="domain" description="HTH cro/C1-type" evidence="3">
    <location>
        <begin position="10"/>
        <end position="64"/>
    </location>
</feature>
<dbReference type="InterPro" id="IPR010982">
    <property type="entry name" value="Lambda_DNA-bd_dom_sf"/>
</dbReference>
<reference evidence="4 5" key="1">
    <citation type="submission" date="2016-10" db="EMBL/GenBank/DDBJ databases">
        <authorList>
            <person name="de Groot N.N."/>
        </authorList>
    </citation>
    <scope>NUCLEOTIDE SEQUENCE [LARGE SCALE GENOMIC DNA]</scope>
    <source>
        <strain>GEY</strain>
        <strain evidence="5">DSM 9560</strain>
    </source>
</reference>
<evidence type="ECO:0000259" key="3">
    <source>
        <dbReference type="PROSITE" id="PS50943"/>
    </source>
</evidence>
<keyword evidence="2" id="KW-0175">Coiled coil</keyword>
<dbReference type="EMBL" id="FONY01000015">
    <property type="protein sequence ID" value="SFF07957.1"/>
    <property type="molecule type" value="Genomic_DNA"/>
</dbReference>
<dbReference type="Gene3D" id="1.10.260.40">
    <property type="entry name" value="lambda repressor-like DNA-binding domains"/>
    <property type="match status" value="1"/>
</dbReference>
<organism evidence="4 5">
    <name type="scientific">Thermoflexibacter ruber</name>
    <dbReference type="NCBI Taxonomy" id="1003"/>
    <lineage>
        <taxon>Bacteria</taxon>
        <taxon>Pseudomonadati</taxon>
        <taxon>Bacteroidota</taxon>
        <taxon>Cytophagia</taxon>
        <taxon>Cytophagales</taxon>
        <taxon>Thermoflexibacteraceae</taxon>
        <taxon>Thermoflexibacter</taxon>
    </lineage>
</organism>
<dbReference type="Pfam" id="PF01381">
    <property type="entry name" value="HTH_3"/>
    <property type="match status" value="1"/>
</dbReference>
<dbReference type="Proteomes" id="UP000199513">
    <property type="component" value="Unassembled WGS sequence"/>
</dbReference>
<dbReference type="GO" id="GO:0003677">
    <property type="term" value="F:DNA binding"/>
    <property type="evidence" value="ECO:0007669"/>
    <property type="project" value="UniProtKB-KW"/>
</dbReference>
<feature type="coiled-coil region" evidence="2">
    <location>
        <begin position="91"/>
        <end position="118"/>
    </location>
</feature>
<dbReference type="PANTHER" id="PTHR46558:SF4">
    <property type="entry name" value="DNA-BIDING PHAGE PROTEIN"/>
    <property type="match status" value="1"/>
</dbReference>
<proteinExistence type="predicted"/>
<dbReference type="PANTHER" id="PTHR46558">
    <property type="entry name" value="TRACRIPTIONAL REGULATORY PROTEIN-RELATED-RELATED"/>
    <property type="match status" value="1"/>
</dbReference>
<dbReference type="STRING" id="1003.SAMN04488541_101520"/>
<dbReference type="RefSeq" id="WP_091544505.1">
    <property type="nucleotide sequence ID" value="NZ_FONY01000015.1"/>
</dbReference>
<protein>
    <submittedName>
        <fullName evidence="4">DNA-binding transcriptional regulator, XRE-family HTH domain</fullName>
    </submittedName>
</protein>
<sequence length="122" mass="13930">MNSKKLGSIIRLLRLAKDYSQENMADLLSISQSAYGKMERGRSPITLELAEQTAKIFQIPLVELLKLDEKQIIQMNCTATNGLNVNSTIHIYEDKKEIDRIKEEIENLKAILENLKNTTQPK</sequence>
<keyword evidence="5" id="KW-1185">Reference proteome</keyword>
<evidence type="ECO:0000313" key="5">
    <source>
        <dbReference type="Proteomes" id="UP000199513"/>
    </source>
</evidence>
<accession>A0A1I2FT86</accession>
<name>A0A1I2FT86_9BACT</name>
<gene>
    <name evidence="4" type="ORF">SAMN04488541_101520</name>
</gene>
<dbReference type="AlphaFoldDB" id="A0A1I2FT86"/>
<dbReference type="OrthoDB" id="955486at2"/>
<keyword evidence="1 4" id="KW-0238">DNA-binding</keyword>
<dbReference type="SMART" id="SM00530">
    <property type="entry name" value="HTH_XRE"/>
    <property type="match status" value="1"/>
</dbReference>
<evidence type="ECO:0000256" key="1">
    <source>
        <dbReference type="ARBA" id="ARBA00023125"/>
    </source>
</evidence>
<evidence type="ECO:0000256" key="2">
    <source>
        <dbReference type="SAM" id="Coils"/>
    </source>
</evidence>
<dbReference type="InterPro" id="IPR001387">
    <property type="entry name" value="Cro/C1-type_HTH"/>
</dbReference>
<evidence type="ECO:0000313" key="4">
    <source>
        <dbReference type="EMBL" id="SFF07957.1"/>
    </source>
</evidence>
<dbReference type="PROSITE" id="PS50943">
    <property type="entry name" value="HTH_CROC1"/>
    <property type="match status" value="1"/>
</dbReference>